<dbReference type="Proteomes" id="UP000789702">
    <property type="component" value="Unassembled WGS sequence"/>
</dbReference>
<evidence type="ECO:0000313" key="2">
    <source>
        <dbReference type="Proteomes" id="UP000789702"/>
    </source>
</evidence>
<comment type="caution">
    <text evidence="1">The sequence shown here is derived from an EMBL/GenBank/DDBJ whole genome shotgun (WGS) entry which is preliminary data.</text>
</comment>
<keyword evidence="2" id="KW-1185">Reference proteome</keyword>
<name>A0ACA9PQB8_9GLOM</name>
<reference evidence="1" key="1">
    <citation type="submission" date="2021-06" db="EMBL/GenBank/DDBJ databases">
        <authorList>
            <person name="Kallberg Y."/>
            <person name="Tangrot J."/>
            <person name="Rosling A."/>
        </authorList>
    </citation>
    <scope>NUCLEOTIDE SEQUENCE</scope>
    <source>
        <strain evidence="1">IL203A</strain>
    </source>
</reference>
<feature type="non-terminal residue" evidence="1">
    <location>
        <position position="1"/>
    </location>
</feature>
<organism evidence="1 2">
    <name type="scientific">Dentiscutata heterogama</name>
    <dbReference type="NCBI Taxonomy" id="1316150"/>
    <lineage>
        <taxon>Eukaryota</taxon>
        <taxon>Fungi</taxon>
        <taxon>Fungi incertae sedis</taxon>
        <taxon>Mucoromycota</taxon>
        <taxon>Glomeromycotina</taxon>
        <taxon>Glomeromycetes</taxon>
        <taxon>Diversisporales</taxon>
        <taxon>Gigasporaceae</taxon>
        <taxon>Dentiscutata</taxon>
    </lineage>
</organism>
<sequence>KSLKTEPENAKAFEWNMINVEGRRLLMKSGFNQRSDECLGRMVGQIEESMDKGDENDKSDCVHVIAVRRFKTIENDIQTLKGGDRMMKGQTDQNKLCEGRSLKKDEQTSKEEHELEFLDNVEKFCQNLIKTKEQSELLNPVLINEVSKTFAFSLSELEHTDLVKYEVRTEDSEILPMKLRPIRIDNPKRARLFEEHLKQMMKYRLLEEGKGPNAYHCFLVDKKEGRTDRIRAVGYMKPTHQHIIK</sequence>
<proteinExistence type="predicted"/>
<evidence type="ECO:0000313" key="1">
    <source>
        <dbReference type="EMBL" id="CAG8719301.1"/>
    </source>
</evidence>
<gene>
    <name evidence="1" type="ORF">DHETER_LOCUS12733</name>
</gene>
<protein>
    <submittedName>
        <fullName evidence="1">920_t:CDS:1</fullName>
    </submittedName>
</protein>
<feature type="non-terminal residue" evidence="1">
    <location>
        <position position="245"/>
    </location>
</feature>
<accession>A0ACA9PQB8</accession>
<dbReference type="EMBL" id="CAJVPU010032289">
    <property type="protein sequence ID" value="CAG8719301.1"/>
    <property type="molecule type" value="Genomic_DNA"/>
</dbReference>